<dbReference type="EMBL" id="JABFAE010000009">
    <property type="protein sequence ID" value="MBA0836682.1"/>
    <property type="molecule type" value="Genomic_DNA"/>
</dbReference>
<gene>
    <name evidence="2" type="ORF">Goarm_008877</name>
</gene>
<sequence length="205" mass="23271">MKRVDVQVEPKETCGRSRKDSRSRDMLSALEGQMTSIEKFMDGMKEIFKIVEGCTIELDSGAIVGKGMLRATLKCKMDVSKPKEFKGLGVKRLTKVIIKVKFFVKLGSRKDKFESSRPKEANNGKGHREEEHDKNGHGGNGTNGGNRKLQYGKRKPNNNPIGKENENKLIQYFLCCGSHMMRDYSEHSKRFAISKEEKAKPDDER</sequence>
<feature type="region of interest" description="Disordered" evidence="1">
    <location>
        <begin position="1"/>
        <end position="25"/>
    </location>
</feature>
<feature type="non-terminal residue" evidence="2">
    <location>
        <position position="205"/>
    </location>
</feature>
<organism evidence="2 3">
    <name type="scientific">Gossypium armourianum</name>
    <dbReference type="NCBI Taxonomy" id="34283"/>
    <lineage>
        <taxon>Eukaryota</taxon>
        <taxon>Viridiplantae</taxon>
        <taxon>Streptophyta</taxon>
        <taxon>Embryophyta</taxon>
        <taxon>Tracheophyta</taxon>
        <taxon>Spermatophyta</taxon>
        <taxon>Magnoliopsida</taxon>
        <taxon>eudicotyledons</taxon>
        <taxon>Gunneridae</taxon>
        <taxon>Pentapetalae</taxon>
        <taxon>rosids</taxon>
        <taxon>malvids</taxon>
        <taxon>Malvales</taxon>
        <taxon>Malvaceae</taxon>
        <taxon>Malvoideae</taxon>
        <taxon>Gossypium</taxon>
    </lineage>
</organism>
<dbReference type="AlphaFoldDB" id="A0A7J9JR91"/>
<evidence type="ECO:0000313" key="3">
    <source>
        <dbReference type="Proteomes" id="UP000593575"/>
    </source>
</evidence>
<comment type="caution">
    <text evidence="2">The sequence shown here is derived from an EMBL/GenBank/DDBJ whole genome shotgun (WGS) entry which is preliminary data.</text>
</comment>
<dbReference type="Proteomes" id="UP000593575">
    <property type="component" value="Unassembled WGS sequence"/>
</dbReference>
<keyword evidence="3" id="KW-1185">Reference proteome</keyword>
<reference evidence="2 3" key="1">
    <citation type="journal article" date="2019" name="Genome Biol. Evol.">
        <title>Insights into the evolution of the New World diploid cottons (Gossypium, subgenus Houzingenia) based on genome sequencing.</title>
        <authorList>
            <person name="Grover C.E."/>
            <person name="Arick M.A. 2nd"/>
            <person name="Thrash A."/>
            <person name="Conover J.L."/>
            <person name="Sanders W.S."/>
            <person name="Peterson D.G."/>
            <person name="Frelichowski J.E."/>
            <person name="Scheffler J.A."/>
            <person name="Scheffler B.E."/>
            <person name="Wendel J.F."/>
        </authorList>
    </citation>
    <scope>NUCLEOTIDE SEQUENCE [LARGE SCALE GENOMIC DNA]</scope>
    <source>
        <strain evidence="2">6</strain>
        <tissue evidence="2">Leaf</tissue>
    </source>
</reference>
<evidence type="ECO:0000256" key="1">
    <source>
        <dbReference type="SAM" id="MobiDB-lite"/>
    </source>
</evidence>
<name>A0A7J9JR91_9ROSI</name>
<feature type="region of interest" description="Disordered" evidence="1">
    <location>
        <begin position="113"/>
        <end position="164"/>
    </location>
</feature>
<accession>A0A7J9JR91</accession>
<proteinExistence type="predicted"/>
<protein>
    <submittedName>
        <fullName evidence="2">Uncharacterized protein</fullName>
    </submittedName>
</protein>
<feature type="compositionally biased region" description="Basic and acidic residues" evidence="1">
    <location>
        <begin position="113"/>
        <end position="136"/>
    </location>
</feature>
<evidence type="ECO:0000313" key="2">
    <source>
        <dbReference type="EMBL" id="MBA0836682.1"/>
    </source>
</evidence>